<dbReference type="InterPro" id="IPR051056">
    <property type="entry name" value="Glycosyl_Hydrolase_73"/>
</dbReference>
<feature type="domain" description="Mannosyl-glycoprotein endo-beta-N-acetylglucosamidase-like" evidence="2">
    <location>
        <begin position="72"/>
        <end position="228"/>
    </location>
</feature>
<dbReference type="PANTHER" id="PTHR33308:SF9">
    <property type="entry name" value="PEPTIDOGLYCAN HYDROLASE FLGJ"/>
    <property type="match status" value="1"/>
</dbReference>
<comment type="caution">
    <text evidence="3">The sequence shown here is derived from an EMBL/GenBank/DDBJ whole genome shotgun (WGS) entry which is preliminary data.</text>
</comment>
<protein>
    <recommendedName>
        <fullName evidence="2">Mannosyl-glycoprotein endo-beta-N-acetylglucosamidase-like domain-containing protein</fullName>
    </recommendedName>
</protein>
<sequence length="232" mass="23567">MARGAGEVGAPRFDALFQQLNREVVRYIEQGDGSGGASSAGSTGAALSPEGAWGRQQALSSLTAGGIAGAEDLNGVGEAERQAFIDEVLPLARGAGAKLGVAPEVLTAQAALETGWGRSPLRAADGASSHNYFGIKATGTWQGGVVQAMTTEIEGGAPVARSEAFRAYASPAQSFDDLARLVGGNPRYQGALNAGTDARAYGQALQRGGYATDPAYADKLARIAARVQGAAK</sequence>
<proteinExistence type="predicted"/>
<dbReference type="OrthoDB" id="289937at2"/>
<organism evidence="3 4">
    <name type="scientific">Roseateles aquatilis</name>
    <dbReference type="NCBI Taxonomy" id="431061"/>
    <lineage>
        <taxon>Bacteria</taxon>
        <taxon>Pseudomonadati</taxon>
        <taxon>Pseudomonadota</taxon>
        <taxon>Betaproteobacteria</taxon>
        <taxon>Burkholderiales</taxon>
        <taxon>Sphaerotilaceae</taxon>
        <taxon>Roseateles</taxon>
    </lineage>
</organism>
<dbReference type="GO" id="GO:0004040">
    <property type="term" value="F:amidase activity"/>
    <property type="evidence" value="ECO:0007669"/>
    <property type="project" value="InterPro"/>
</dbReference>
<evidence type="ECO:0000256" key="1">
    <source>
        <dbReference type="ARBA" id="ARBA00022801"/>
    </source>
</evidence>
<keyword evidence="4" id="KW-1185">Reference proteome</keyword>
<keyword evidence="1" id="KW-0378">Hydrolase</keyword>
<dbReference type="Proteomes" id="UP000197468">
    <property type="component" value="Unassembled WGS sequence"/>
</dbReference>
<evidence type="ECO:0000313" key="3">
    <source>
        <dbReference type="EMBL" id="OWQ93895.1"/>
    </source>
</evidence>
<gene>
    <name evidence="3" type="ORF">CDN99_01130</name>
</gene>
<dbReference type="SMART" id="SM00047">
    <property type="entry name" value="LYZ2"/>
    <property type="match status" value="1"/>
</dbReference>
<evidence type="ECO:0000259" key="2">
    <source>
        <dbReference type="SMART" id="SM00047"/>
    </source>
</evidence>
<dbReference type="Gene3D" id="2.10.70.40">
    <property type="entry name" value="peptidoglycan hydrolase"/>
    <property type="match status" value="1"/>
</dbReference>
<dbReference type="Gene3D" id="1.10.530.10">
    <property type="match status" value="1"/>
</dbReference>
<dbReference type="AlphaFoldDB" id="A0A246JMT7"/>
<evidence type="ECO:0000313" key="4">
    <source>
        <dbReference type="Proteomes" id="UP000197468"/>
    </source>
</evidence>
<dbReference type="EMBL" id="NIOF01000001">
    <property type="protein sequence ID" value="OWQ93895.1"/>
    <property type="molecule type" value="Genomic_DNA"/>
</dbReference>
<dbReference type="PRINTS" id="PR01002">
    <property type="entry name" value="FLGFLGJ"/>
</dbReference>
<dbReference type="PANTHER" id="PTHR33308">
    <property type="entry name" value="PEPTIDOGLYCAN HYDROLASE FLGJ"/>
    <property type="match status" value="1"/>
</dbReference>
<dbReference type="InterPro" id="IPR002901">
    <property type="entry name" value="MGlyc_endo_b_GlcNAc-like_dom"/>
</dbReference>
<dbReference type="Pfam" id="PF01832">
    <property type="entry name" value="Glucosaminidase"/>
    <property type="match status" value="1"/>
</dbReference>
<reference evidence="3 4" key="1">
    <citation type="journal article" date="2008" name="Int. J. Syst. Evol. Microbiol.">
        <title>Description of Roseateles aquatilis sp. nov. and Roseateles terrae sp. nov., in the class Betaproteobacteria, and emended description of the genus Roseateles.</title>
        <authorList>
            <person name="Gomila M."/>
            <person name="Bowien B."/>
            <person name="Falsen E."/>
            <person name="Moore E.R."/>
            <person name="Lalucat J."/>
        </authorList>
    </citation>
    <scope>NUCLEOTIDE SEQUENCE [LARGE SCALE GENOMIC DNA]</scope>
    <source>
        <strain evidence="3 4">CCUG 48205</strain>
    </source>
</reference>
<name>A0A246JMT7_9BURK</name>
<dbReference type="GO" id="GO:0071973">
    <property type="term" value="P:bacterial-type flagellum-dependent cell motility"/>
    <property type="evidence" value="ECO:0007669"/>
    <property type="project" value="TreeGrafter"/>
</dbReference>
<accession>A0A246JMT7</accession>